<dbReference type="SUPFAM" id="SSF55874">
    <property type="entry name" value="ATPase domain of HSP90 chaperone/DNA topoisomerase II/histidine kinase"/>
    <property type="match status" value="1"/>
</dbReference>
<dbReference type="PRINTS" id="PR00344">
    <property type="entry name" value="BCTRLSENSOR"/>
</dbReference>
<dbReference type="SUPFAM" id="SSF51206">
    <property type="entry name" value="cAMP-binding domain-like"/>
    <property type="match status" value="1"/>
</dbReference>
<dbReference type="InterPro" id="IPR000595">
    <property type="entry name" value="cNMP-bd_dom"/>
</dbReference>
<dbReference type="EMBL" id="RJJD01000001">
    <property type="protein sequence ID" value="RNI31234.1"/>
    <property type="molecule type" value="Genomic_DNA"/>
</dbReference>
<dbReference type="EC" id="2.7.13.3" evidence="2"/>
<dbReference type="Proteomes" id="UP000272117">
    <property type="component" value="Unassembled WGS sequence"/>
</dbReference>
<dbReference type="PANTHER" id="PTHR43065:SF48">
    <property type="entry name" value="HISTIDINE KINASE"/>
    <property type="match status" value="1"/>
</dbReference>
<evidence type="ECO:0000313" key="5">
    <source>
        <dbReference type="EMBL" id="RNI31234.1"/>
    </source>
</evidence>
<dbReference type="CDD" id="cd00038">
    <property type="entry name" value="CAP_ED"/>
    <property type="match status" value="1"/>
</dbReference>
<dbReference type="Pfam" id="PF00027">
    <property type="entry name" value="cNMP_binding"/>
    <property type="match status" value="1"/>
</dbReference>
<dbReference type="SMART" id="SM00387">
    <property type="entry name" value="HATPase_c"/>
    <property type="match status" value="1"/>
</dbReference>
<evidence type="ECO:0000259" key="4">
    <source>
        <dbReference type="PROSITE" id="PS50109"/>
    </source>
</evidence>
<dbReference type="PANTHER" id="PTHR43065">
    <property type="entry name" value="SENSOR HISTIDINE KINASE"/>
    <property type="match status" value="1"/>
</dbReference>
<evidence type="ECO:0000313" key="6">
    <source>
        <dbReference type="Proteomes" id="UP000272117"/>
    </source>
</evidence>
<protein>
    <recommendedName>
        <fullName evidence="2">histidine kinase</fullName>
        <ecNumber evidence="2">2.7.13.3</ecNumber>
    </recommendedName>
</protein>
<dbReference type="Pfam" id="PF02518">
    <property type="entry name" value="HATPase_c"/>
    <property type="match status" value="1"/>
</dbReference>
<evidence type="ECO:0000256" key="1">
    <source>
        <dbReference type="ARBA" id="ARBA00000085"/>
    </source>
</evidence>
<dbReference type="InterPro" id="IPR003594">
    <property type="entry name" value="HATPase_dom"/>
</dbReference>
<dbReference type="InterPro" id="IPR005467">
    <property type="entry name" value="His_kinase_dom"/>
</dbReference>
<dbReference type="PROSITE" id="PS50042">
    <property type="entry name" value="CNMP_BINDING_3"/>
    <property type="match status" value="1"/>
</dbReference>
<dbReference type="GO" id="GO:0004673">
    <property type="term" value="F:protein histidine kinase activity"/>
    <property type="evidence" value="ECO:0007669"/>
    <property type="project" value="UniProtKB-EC"/>
</dbReference>
<accession>A0A3M9N0B8</accession>
<feature type="domain" description="Cyclic nucleotide-binding" evidence="3">
    <location>
        <begin position="14"/>
        <end position="133"/>
    </location>
</feature>
<organism evidence="5 6">
    <name type="scientific">Rufibacter latericius</name>
    <dbReference type="NCBI Taxonomy" id="2487040"/>
    <lineage>
        <taxon>Bacteria</taxon>
        <taxon>Pseudomonadati</taxon>
        <taxon>Bacteroidota</taxon>
        <taxon>Cytophagia</taxon>
        <taxon>Cytophagales</taxon>
        <taxon>Hymenobacteraceae</taxon>
        <taxon>Rufibacter</taxon>
    </lineage>
</organism>
<dbReference type="InterPro" id="IPR018490">
    <property type="entry name" value="cNMP-bd_dom_sf"/>
</dbReference>
<evidence type="ECO:0000259" key="3">
    <source>
        <dbReference type="PROSITE" id="PS50042"/>
    </source>
</evidence>
<gene>
    <name evidence="5" type="ORF">EFB08_01500</name>
</gene>
<dbReference type="Gene3D" id="3.30.565.10">
    <property type="entry name" value="Histidine kinase-like ATPase, C-terminal domain"/>
    <property type="match status" value="1"/>
</dbReference>
<evidence type="ECO:0000256" key="2">
    <source>
        <dbReference type="ARBA" id="ARBA00012438"/>
    </source>
</evidence>
<keyword evidence="6" id="KW-1185">Reference proteome</keyword>
<dbReference type="OrthoDB" id="9806995at2"/>
<dbReference type="InterPro" id="IPR036890">
    <property type="entry name" value="HATPase_C_sf"/>
</dbReference>
<dbReference type="AlphaFoldDB" id="A0A3M9N0B8"/>
<reference evidence="5 6" key="1">
    <citation type="submission" date="2018-11" db="EMBL/GenBank/DDBJ databases">
        <title>Rufibacter latericius sp. nov., isolated from water in Baiyang Lake.</title>
        <authorList>
            <person name="Yang Y."/>
        </authorList>
    </citation>
    <scope>NUCLEOTIDE SEQUENCE [LARGE SCALE GENOMIC DNA]</scope>
    <source>
        <strain evidence="5 6">R-22-1c-1</strain>
    </source>
</reference>
<dbReference type="Gene3D" id="2.60.120.10">
    <property type="entry name" value="Jelly Rolls"/>
    <property type="match status" value="1"/>
</dbReference>
<sequence>MKTTEAAELQDLAIFKQVPLEQLSWMLEHATLLELLPGQVLFQKGDPAENMYVVLEGQIDVRLEESGQLKQVFSFHKGEITGVMPLSRLTHTKGLGEAAKPTLLLVLHKSHFPELERNNPDLLQVLVTIMTERVRNFTQMQQFNEKLMALGKLSAGLAHELNNPSAAIVRSSAEFLRIHHNVPQKFKRVMMMHLTPEQVDEVVEFTFAKINNCKLSTLPLLDRSRLEDELLEWMEVHQLENPYPLAEIFVETGLNLTDLNQVEKILDGKHLDEVLEWVANALSTERLINDIQVASKRIFDLVSAVKTYSHMDQDQDKQPVTLPKEIQSTLTMLGHKIKEKRIQVQETYAPDLPKVSVYPGKLNQVWTNLLDNAIDAAPDQGTVEIKAWPEGKTIHVSITDNGAGISPEIMGRIFDPFFTTKPMGKGSGLGLDIVRKIIQHHNAEIFVDSVPGKTTFTVQLPL</sequence>
<dbReference type="InterPro" id="IPR014710">
    <property type="entry name" value="RmlC-like_jellyroll"/>
</dbReference>
<proteinExistence type="predicted"/>
<comment type="catalytic activity">
    <reaction evidence="1">
        <text>ATP + protein L-histidine = ADP + protein N-phospho-L-histidine.</text>
        <dbReference type="EC" id="2.7.13.3"/>
    </reaction>
</comment>
<feature type="domain" description="Histidine kinase" evidence="4">
    <location>
        <begin position="234"/>
        <end position="462"/>
    </location>
</feature>
<comment type="caution">
    <text evidence="5">The sequence shown here is derived from an EMBL/GenBank/DDBJ whole genome shotgun (WGS) entry which is preliminary data.</text>
</comment>
<dbReference type="SMART" id="SM00100">
    <property type="entry name" value="cNMP"/>
    <property type="match status" value="1"/>
</dbReference>
<dbReference type="InterPro" id="IPR004358">
    <property type="entry name" value="Sig_transdc_His_kin-like_C"/>
</dbReference>
<dbReference type="Gene3D" id="1.10.287.130">
    <property type="match status" value="1"/>
</dbReference>
<name>A0A3M9N0B8_9BACT</name>
<dbReference type="RefSeq" id="WP_123125138.1">
    <property type="nucleotide sequence ID" value="NZ_RJJD01000001.1"/>
</dbReference>
<dbReference type="PROSITE" id="PS50109">
    <property type="entry name" value="HIS_KIN"/>
    <property type="match status" value="1"/>
</dbReference>